<evidence type="ECO:0000259" key="2">
    <source>
        <dbReference type="SMART" id="SM00093"/>
    </source>
</evidence>
<dbReference type="RefSeq" id="YP_227542.1">
    <property type="nucleotide sequence ID" value="NC_006966.1"/>
</dbReference>
<dbReference type="CDD" id="cd00172">
    <property type="entry name" value="serpin"/>
    <property type="match status" value="1"/>
</dbReference>
<reference evidence="3 4" key="1">
    <citation type="journal article" date="2005" name="J. Virol.">
        <title>Genome of deerpox virus.</title>
        <authorList>
            <person name="Afonso C.L."/>
            <person name="Delhon G."/>
            <person name="Tulman E.R."/>
            <person name="Lu Z."/>
            <person name="Zsak A."/>
            <person name="Becerra V.M."/>
            <person name="Zsak L."/>
            <person name="Kutish G.F."/>
            <person name="Rock D.L."/>
        </authorList>
    </citation>
    <scope>NUCLEOTIDE SEQUENCE [LARGE SCALE GENOMIC DNA]</scope>
    <source>
        <strain evidence="4">Mule deer/United States/W-848-83/1983</strain>
    </source>
</reference>
<dbReference type="SMART" id="SM00093">
    <property type="entry name" value="SERPIN"/>
    <property type="match status" value="1"/>
</dbReference>
<evidence type="ECO:0000256" key="1">
    <source>
        <dbReference type="RuleBase" id="RU000411"/>
    </source>
</evidence>
<sequence>MEIFKDLLKHNPNSNIFFSPISVSSALHLLLLGTNGETAKQISSVLEPKNENLKKLIVANRIYCDWRLNILTSFIDKVRDDYVLVNFDHNPESIINLINDWVREKTNNKICKIINNIGFNTKLLVVNATYFKSKWRVPFSRYNTHQAKFWNSNTNYKNVCMMYNFGTYAFSYIKEYKIKVIEIPYADDYSMVIILPDEIDGLYYLENQLSTKNILKWLDTTKLKDVNVMIPKIKMEKYYDLKDNLKRIGITDIFTDNANFENMTSTDHNNIFISKFCHKACIEIDEDGTEAAAAIGICVTDCACVSYKDFYATRPFIFIIKDDSSFLFMGKFYSP</sequence>
<dbReference type="GO" id="GO:0005615">
    <property type="term" value="C:extracellular space"/>
    <property type="evidence" value="ECO:0007669"/>
    <property type="project" value="InterPro"/>
</dbReference>
<dbReference type="InterPro" id="IPR042178">
    <property type="entry name" value="Serpin_sf_1"/>
</dbReference>
<evidence type="ECO:0000313" key="4">
    <source>
        <dbReference type="Proteomes" id="UP000000866"/>
    </source>
</evidence>
<protein>
    <submittedName>
        <fullName evidence="3">Serpin-like protein</fullName>
    </submittedName>
</protein>
<feature type="domain" description="Serpin" evidence="2">
    <location>
        <begin position="1"/>
        <end position="335"/>
    </location>
</feature>
<dbReference type="OrthoDB" id="14126at10239"/>
<dbReference type="GO" id="GO:0004867">
    <property type="term" value="F:serine-type endopeptidase inhibitor activity"/>
    <property type="evidence" value="ECO:0007669"/>
    <property type="project" value="InterPro"/>
</dbReference>
<dbReference type="InterPro" id="IPR042185">
    <property type="entry name" value="Serpin_sf_2"/>
</dbReference>
<comment type="similarity">
    <text evidence="1">Belongs to the serpin family.</text>
</comment>
<accession>Q08FI5</accession>
<dbReference type="Pfam" id="PF00079">
    <property type="entry name" value="Serpin"/>
    <property type="match status" value="1"/>
</dbReference>
<dbReference type="InterPro" id="IPR023796">
    <property type="entry name" value="Serpin_dom"/>
</dbReference>
<dbReference type="Proteomes" id="UP000000866">
    <property type="component" value="Segment"/>
</dbReference>
<name>Q08FI5_DPV83</name>
<dbReference type="Gene3D" id="3.30.497.10">
    <property type="entry name" value="Antithrombin, subunit I, domain 2"/>
    <property type="match status" value="1"/>
</dbReference>
<dbReference type="PANTHER" id="PTHR11461:SF211">
    <property type="entry name" value="GH10112P-RELATED"/>
    <property type="match status" value="1"/>
</dbReference>
<proteinExistence type="inferred from homology"/>
<dbReference type="InterPro" id="IPR000215">
    <property type="entry name" value="Serpin_fam"/>
</dbReference>
<evidence type="ECO:0000313" key="3">
    <source>
        <dbReference type="EMBL" id="ABI99322.1"/>
    </source>
</evidence>
<gene>
    <name evidence="3" type="ORF">DpV83gp167</name>
</gene>
<dbReference type="GeneID" id="3346343"/>
<dbReference type="InterPro" id="IPR036186">
    <property type="entry name" value="Serpin_sf"/>
</dbReference>
<dbReference type="KEGG" id="vg:3346343"/>
<dbReference type="SUPFAM" id="SSF56574">
    <property type="entry name" value="Serpins"/>
    <property type="match status" value="1"/>
</dbReference>
<dbReference type="EMBL" id="AY689436">
    <property type="protein sequence ID" value="ABI99322.1"/>
    <property type="molecule type" value="Genomic_DNA"/>
</dbReference>
<keyword evidence="4" id="KW-1185">Reference proteome</keyword>
<organism evidence="3 4">
    <name type="scientific">Deerpox virus (strain Mule deer/United States/W-848-83/1983)</name>
    <name type="common">DPV</name>
    <dbReference type="NCBI Taxonomy" id="305674"/>
    <lineage>
        <taxon>Viruses</taxon>
        <taxon>Varidnaviria</taxon>
        <taxon>Bamfordvirae</taxon>
        <taxon>Nucleocytoviricota</taxon>
        <taxon>Pokkesviricetes</taxon>
        <taxon>Chitovirales</taxon>
        <taxon>Poxviridae</taxon>
        <taxon>Chordopoxvirinae</taxon>
        <taxon>Cervidpoxvirus</taxon>
        <taxon>Cervidpoxvirus muledeerpox</taxon>
        <taxon>Mule deerpox virus</taxon>
    </lineage>
</organism>
<dbReference type="PANTHER" id="PTHR11461">
    <property type="entry name" value="SERINE PROTEASE INHIBITOR, SERPIN"/>
    <property type="match status" value="1"/>
</dbReference>
<dbReference type="MEROPS" id="I04.077"/>
<dbReference type="Gene3D" id="2.30.39.10">
    <property type="entry name" value="Alpha-1-antitrypsin, domain 1"/>
    <property type="match status" value="1"/>
</dbReference>
<organismHost>
    <name type="scientific">Odocoileus hemionus</name>
    <name type="common">Mule deer</name>
    <name type="synonym">Cervus hemionus</name>
    <dbReference type="NCBI Taxonomy" id="9872"/>
</organismHost>